<proteinExistence type="predicted"/>
<dbReference type="Proteomes" id="UP000236743">
    <property type="component" value="Unassembled WGS sequence"/>
</dbReference>
<gene>
    <name evidence="1" type="ORF">SAMN04488115_104461</name>
</gene>
<keyword evidence="2" id="KW-1185">Reference proteome</keyword>
<evidence type="ECO:0000313" key="2">
    <source>
        <dbReference type="Proteomes" id="UP000236743"/>
    </source>
</evidence>
<evidence type="ECO:0000313" key="1">
    <source>
        <dbReference type="EMBL" id="SEG36186.1"/>
    </source>
</evidence>
<dbReference type="PROSITE" id="PS51257">
    <property type="entry name" value="PROKAR_LIPOPROTEIN"/>
    <property type="match status" value="1"/>
</dbReference>
<name>A0A1H5ZLE8_9HYPH</name>
<dbReference type="EMBL" id="FNUY01000004">
    <property type="protein sequence ID" value="SEG36186.1"/>
    <property type="molecule type" value="Genomic_DNA"/>
</dbReference>
<sequence length="151" mass="16688">MMLRRETIVGKLIGIVFAAVTLTACQSSQEAAKLVRSEWVGQRADAFFVANGPPRDSFPREGGGMIHTWRGGDATITRPGQLQARQTVSPAYDGRPMRGAIVNYQPPQQLNYFCEMQITADNQDIIESIRISRDTAGTGFSFSRCSELFAR</sequence>
<evidence type="ECO:0008006" key="3">
    <source>
        <dbReference type="Google" id="ProtNLM"/>
    </source>
</evidence>
<accession>A0A1H5ZLE8</accession>
<organism evidence="1 2">
    <name type="scientific">Bosea lathyri</name>
    <dbReference type="NCBI Taxonomy" id="1036778"/>
    <lineage>
        <taxon>Bacteria</taxon>
        <taxon>Pseudomonadati</taxon>
        <taxon>Pseudomonadota</taxon>
        <taxon>Alphaproteobacteria</taxon>
        <taxon>Hyphomicrobiales</taxon>
        <taxon>Boseaceae</taxon>
        <taxon>Bosea</taxon>
    </lineage>
</organism>
<dbReference type="AlphaFoldDB" id="A0A1H5ZLE8"/>
<protein>
    <recommendedName>
        <fullName evidence="3">Lipoprotein</fullName>
    </recommendedName>
</protein>
<reference evidence="1 2" key="1">
    <citation type="submission" date="2016-10" db="EMBL/GenBank/DDBJ databases">
        <authorList>
            <person name="de Groot N.N."/>
        </authorList>
    </citation>
    <scope>NUCLEOTIDE SEQUENCE [LARGE SCALE GENOMIC DNA]</scope>
    <source>
        <strain evidence="1 2">DSM 26656</strain>
    </source>
</reference>